<sequence>MGGIKIHKNVFYNTLLSVSQVLFPLITFPYVTRILGPEGLGAVNFVDSITQYLILFAALGIPLYGIREIAKVKNSKENLSKVFSELFFLHLSLTIILCLIYVLLFSFIPKLYHNRGLFWIGSVILFVSVFPSEWFFQGMEKFSLIAVRAFLIRILSIVLLFLWVRKPTDTALYYGITLLSIICNSLVNIYFLRREITLSFKNLNIKRHLGPLVYIFSSNVAISVYVLLDSILLGFLRNTEEVGFYTTPLKLNRVLLALLSAFSMVMLPRLAAAFSEKRMEEARALLTNSYRYVILLSIPVGVGLLLFSSDIVLLFAGNAFQESVIVLKITSFLMFLIGLSNIFGMQVLIPIGKEKVLLKTVSIGMFLSIGLNFFLIPFLGYIGAAVTNVLTELVVTFVSGYFAFKYVRFRFSYKVVVVAIICCLPFYPIMFLFSFIQMNFAIKLVATIICCGLAYFASQLWIFRNPLLLEGKTVLMSRLKTLKK</sequence>
<evidence type="ECO:0000313" key="7">
    <source>
        <dbReference type="EMBL" id="NLR65285.1"/>
    </source>
</evidence>
<feature type="transmembrane region" description="Helical" evidence="6">
    <location>
        <begin position="442"/>
        <end position="463"/>
    </location>
</feature>
<feature type="transmembrane region" description="Helical" evidence="6">
    <location>
        <begin position="82"/>
        <end position="104"/>
    </location>
</feature>
<dbReference type="CDD" id="cd13128">
    <property type="entry name" value="MATE_Wzx_like"/>
    <property type="match status" value="1"/>
</dbReference>
<keyword evidence="3 6" id="KW-0812">Transmembrane</keyword>
<feature type="transmembrane region" description="Helical" evidence="6">
    <location>
        <begin position="416"/>
        <end position="436"/>
    </location>
</feature>
<feature type="transmembrane region" description="Helical" evidence="6">
    <location>
        <begin position="145"/>
        <end position="165"/>
    </location>
</feature>
<dbReference type="Proteomes" id="UP000570474">
    <property type="component" value="Unassembled WGS sequence"/>
</dbReference>
<evidence type="ECO:0000256" key="1">
    <source>
        <dbReference type="ARBA" id="ARBA00004651"/>
    </source>
</evidence>
<keyword evidence="2" id="KW-1003">Cell membrane</keyword>
<feature type="transmembrane region" description="Helical" evidence="6">
    <location>
        <begin position="52"/>
        <end position="70"/>
    </location>
</feature>
<feature type="transmembrane region" description="Helical" evidence="6">
    <location>
        <begin position="12"/>
        <end position="32"/>
    </location>
</feature>
<proteinExistence type="predicted"/>
<keyword evidence="5 6" id="KW-0472">Membrane</keyword>
<dbReference type="InterPro" id="IPR050833">
    <property type="entry name" value="Poly_Biosynth_Transport"/>
</dbReference>
<comment type="caution">
    <text evidence="7">The sequence shown here is derived from an EMBL/GenBank/DDBJ whole genome shotgun (WGS) entry which is preliminary data.</text>
</comment>
<keyword evidence="4 6" id="KW-1133">Transmembrane helix</keyword>
<accession>A0A847RWB4</accession>
<name>A0A847RWB4_9BACT</name>
<dbReference type="InterPro" id="IPR002797">
    <property type="entry name" value="Polysacc_synth"/>
</dbReference>
<gene>
    <name evidence="7" type="ORF">HGH92_13280</name>
</gene>
<evidence type="ECO:0000256" key="6">
    <source>
        <dbReference type="SAM" id="Phobius"/>
    </source>
</evidence>
<protein>
    <submittedName>
        <fullName evidence="7">Flippase</fullName>
    </submittedName>
</protein>
<dbReference type="Pfam" id="PF01943">
    <property type="entry name" value="Polysacc_synt"/>
    <property type="match status" value="1"/>
</dbReference>
<evidence type="ECO:0000313" key="8">
    <source>
        <dbReference type="Proteomes" id="UP000570474"/>
    </source>
</evidence>
<organism evidence="7 8">
    <name type="scientific">Chitinophaga varians</name>
    <dbReference type="NCBI Taxonomy" id="2202339"/>
    <lineage>
        <taxon>Bacteria</taxon>
        <taxon>Pseudomonadati</taxon>
        <taxon>Bacteroidota</taxon>
        <taxon>Chitinophagia</taxon>
        <taxon>Chitinophagales</taxon>
        <taxon>Chitinophagaceae</taxon>
        <taxon>Chitinophaga</taxon>
    </lineage>
</organism>
<dbReference type="EMBL" id="JABAIA010000001">
    <property type="protein sequence ID" value="NLR65285.1"/>
    <property type="molecule type" value="Genomic_DNA"/>
</dbReference>
<evidence type="ECO:0000256" key="2">
    <source>
        <dbReference type="ARBA" id="ARBA00022475"/>
    </source>
</evidence>
<feature type="transmembrane region" description="Helical" evidence="6">
    <location>
        <begin position="254"/>
        <end position="272"/>
    </location>
</feature>
<evidence type="ECO:0000256" key="3">
    <source>
        <dbReference type="ARBA" id="ARBA00022692"/>
    </source>
</evidence>
<feature type="transmembrane region" description="Helical" evidence="6">
    <location>
        <begin position="293"/>
        <end position="317"/>
    </location>
</feature>
<feature type="transmembrane region" description="Helical" evidence="6">
    <location>
        <begin position="381"/>
        <end position="404"/>
    </location>
</feature>
<dbReference type="RefSeq" id="WP_168871182.1">
    <property type="nucleotide sequence ID" value="NZ_JABAIA010000001.1"/>
</dbReference>
<dbReference type="AlphaFoldDB" id="A0A847RWB4"/>
<feature type="transmembrane region" description="Helical" evidence="6">
    <location>
        <begin position="212"/>
        <end position="234"/>
    </location>
</feature>
<reference evidence="7 8" key="1">
    <citation type="submission" date="2020-04" db="EMBL/GenBank/DDBJ databases">
        <authorList>
            <person name="Yin C."/>
        </authorList>
    </citation>
    <scope>NUCLEOTIDE SEQUENCE [LARGE SCALE GENOMIC DNA]</scope>
    <source>
        <strain evidence="7 8">Ae27</strain>
    </source>
</reference>
<feature type="transmembrane region" description="Helical" evidence="6">
    <location>
        <begin position="356"/>
        <end position="375"/>
    </location>
</feature>
<comment type="subcellular location">
    <subcellularLocation>
        <location evidence="1">Cell membrane</location>
        <topology evidence="1">Multi-pass membrane protein</topology>
    </subcellularLocation>
</comment>
<feature type="transmembrane region" description="Helical" evidence="6">
    <location>
        <begin position="323"/>
        <end position="344"/>
    </location>
</feature>
<feature type="transmembrane region" description="Helical" evidence="6">
    <location>
        <begin position="116"/>
        <end position="136"/>
    </location>
</feature>
<evidence type="ECO:0000256" key="5">
    <source>
        <dbReference type="ARBA" id="ARBA00023136"/>
    </source>
</evidence>
<feature type="transmembrane region" description="Helical" evidence="6">
    <location>
        <begin position="171"/>
        <end position="191"/>
    </location>
</feature>
<evidence type="ECO:0000256" key="4">
    <source>
        <dbReference type="ARBA" id="ARBA00022989"/>
    </source>
</evidence>
<dbReference type="PANTHER" id="PTHR30250:SF11">
    <property type="entry name" value="O-ANTIGEN TRANSPORTER-RELATED"/>
    <property type="match status" value="1"/>
</dbReference>
<dbReference type="GO" id="GO:0005886">
    <property type="term" value="C:plasma membrane"/>
    <property type="evidence" value="ECO:0007669"/>
    <property type="project" value="UniProtKB-SubCell"/>
</dbReference>
<dbReference type="PANTHER" id="PTHR30250">
    <property type="entry name" value="PST FAMILY PREDICTED COLANIC ACID TRANSPORTER"/>
    <property type="match status" value="1"/>
</dbReference>
<keyword evidence="8" id="KW-1185">Reference proteome</keyword>